<dbReference type="PANTHER" id="PTHR23505">
    <property type="entry name" value="SPINSTER"/>
    <property type="match status" value="1"/>
</dbReference>
<evidence type="ECO:0000256" key="5">
    <source>
        <dbReference type="ARBA" id="ARBA00023055"/>
    </source>
</evidence>
<evidence type="ECO:0000256" key="15">
    <source>
        <dbReference type="SAM" id="MobiDB-lite"/>
    </source>
</evidence>
<dbReference type="InterPro" id="IPR020846">
    <property type="entry name" value="MFS_dom"/>
</dbReference>
<dbReference type="AlphaFoldDB" id="A0A2I4D7D8"/>
<dbReference type="Pfam" id="PF07690">
    <property type="entry name" value="MFS_1"/>
    <property type="match status" value="1"/>
</dbReference>
<dbReference type="RefSeq" id="XP_013888146.1">
    <property type="nucleotide sequence ID" value="XM_014032692.1"/>
</dbReference>
<comment type="catalytic activity">
    <reaction evidence="14">
        <text>a 1-O-(1Z-alkenyl)-sn-glycero-3-phosphoethanolamine(out) + H(+)(out) = a 1-O-(1Z-alkenyl)-sn-glycero-3-phosphoethanolamine(in) + H(+)(in)</text>
        <dbReference type="Rhea" id="RHEA:74455"/>
        <dbReference type="ChEBI" id="CHEBI:15378"/>
        <dbReference type="ChEBI" id="CHEBI:77288"/>
    </reaction>
</comment>
<keyword evidence="3 16" id="KW-0812">Transmembrane</keyword>
<dbReference type="Gene3D" id="1.20.1250.20">
    <property type="entry name" value="MFS general substrate transporter like domains"/>
    <property type="match status" value="1"/>
</dbReference>
<evidence type="ECO:0000313" key="19">
    <source>
        <dbReference type="RefSeq" id="XP_013888144.1"/>
    </source>
</evidence>
<evidence type="ECO:0000259" key="17">
    <source>
        <dbReference type="PROSITE" id="PS50850"/>
    </source>
</evidence>
<gene>
    <name evidence="19 20" type="primary">spns1</name>
</gene>
<feature type="transmembrane region" description="Helical" evidence="16">
    <location>
        <begin position="138"/>
        <end position="163"/>
    </location>
</feature>
<dbReference type="SUPFAM" id="SSF103473">
    <property type="entry name" value="MFS general substrate transporter"/>
    <property type="match status" value="1"/>
</dbReference>
<dbReference type="PROSITE" id="PS50850">
    <property type="entry name" value="MFS"/>
    <property type="match status" value="1"/>
</dbReference>
<keyword evidence="18" id="KW-1185">Reference proteome</keyword>
<feature type="transmembrane region" description="Helical" evidence="16">
    <location>
        <begin position="206"/>
        <end position="226"/>
    </location>
</feature>
<dbReference type="OrthoDB" id="6770063at2759"/>
<dbReference type="KEGG" id="alim:106535636"/>
<dbReference type="RefSeq" id="XP_013888144.1">
    <property type="nucleotide sequence ID" value="XM_014032690.1"/>
</dbReference>
<comment type="catalytic activity">
    <reaction evidence="13">
        <text>a 1-O-(1Z-alkenyl)-sn-glycero-3-phosphocholine(out) + H(+)(out) = a 1-O-(1Z-alkenyl)-sn-glycero-3-phosphocholine(in) + H(+)(in)</text>
        <dbReference type="Rhea" id="RHEA:74447"/>
        <dbReference type="ChEBI" id="CHEBI:15378"/>
        <dbReference type="ChEBI" id="CHEBI:77287"/>
    </reaction>
</comment>
<comment type="subcellular location">
    <subcellularLocation>
        <location evidence="1">Lysosome membrane</location>
        <topology evidence="1">Multi-pass membrane protein</topology>
    </subcellularLocation>
</comment>
<evidence type="ECO:0000256" key="9">
    <source>
        <dbReference type="ARBA" id="ARBA00035932"/>
    </source>
</evidence>
<evidence type="ECO:0000256" key="7">
    <source>
        <dbReference type="ARBA" id="ARBA00023228"/>
    </source>
</evidence>
<feature type="transmembrane region" description="Helical" evidence="16">
    <location>
        <begin position="443"/>
        <end position="468"/>
    </location>
</feature>
<evidence type="ECO:0000256" key="16">
    <source>
        <dbReference type="SAM" id="Phobius"/>
    </source>
</evidence>
<feature type="transmembrane region" description="Helical" evidence="16">
    <location>
        <begin position="367"/>
        <end position="393"/>
    </location>
</feature>
<comment type="catalytic activity">
    <reaction evidence="9">
        <text>a 1-acyl-sn-glycero-3-phosphocholine(out) + H(+)(out) = a 1-acyl-sn-glycero-3-phosphocholine(in) + H(+)(in)</text>
        <dbReference type="Rhea" id="RHEA:74435"/>
        <dbReference type="ChEBI" id="CHEBI:15378"/>
        <dbReference type="ChEBI" id="CHEBI:58168"/>
    </reaction>
</comment>
<evidence type="ECO:0000256" key="14">
    <source>
        <dbReference type="ARBA" id="ARBA00048915"/>
    </source>
</evidence>
<feature type="transmembrane region" description="Helical" evidence="16">
    <location>
        <begin position="175"/>
        <end position="194"/>
    </location>
</feature>
<feature type="region of interest" description="Disordered" evidence="15">
    <location>
        <begin position="1"/>
        <end position="40"/>
    </location>
</feature>
<protein>
    <recommendedName>
        <fullName evidence="11">Protein spinster homolog 1</fullName>
    </recommendedName>
    <alternativeName>
        <fullName evidence="12">Spns1</fullName>
    </alternativeName>
</protein>
<keyword evidence="4 16" id="KW-1133">Transmembrane helix</keyword>
<sequence length="504" mass="54709">MGERTSDSAPFLSSDSEAEGPEDQDGAAARRQQDDGSASGVSPVRAVLTVFILCYINLLNYMDRFTVAGVLPDIEQYFGIDDARSGLLQTVFICSYMVLAPVFGYLGDRYVRKYIMCFGILFWSSVTLASSYTPKDHFWALLLTRGLVGVGEASYSTIAPTIIADLYVKERRTNMLSVFYFAIPVGSGLGYIVGSQVSSVAHDWHSALRVTPGLGLVAVLLLLVVVQEPKRGAVEARSELHQTSWLTDLRELSRNCSFVLSTLGFTAVAFVTGSLALWAPTFLFRAAVFTGKKAPCVDEAHCSTSDSLIFGIITVVTGLLGVASGVQVSRLLRKRNPRADPLVCATGLLLSAPFLYLAIVFAETSTIATYFFIFFGNTFLSMNWAIVADILLYVVVPTRRSTAEALQIVVSHLLGDAGSPLLIGKVSDSMRRTDSFLWQFRSLQLSLMLCSFVAVVGGAFFLATAIFIEKDRSRAESYVPSADEPIVVPKSGRSTQVSVSSVLI</sequence>
<feature type="compositionally biased region" description="Acidic residues" evidence="15">
    <location>
        <begin position="16"/>
        <end position="25"/>
    </location>
</feature>
<comment type="catalytic activity">
    <reaction evidence="10">
        <text>a 1-acyl-sn-glycero-3-phosphoethanolamine(out) + H(+)(out) = a 1-acyl-sn-glycero-3-phosphoethanolamine(in) + H(+)(in)</text>
        <dbReference type="Rhea" id="RHEA:74439"/>
        <dbReference type="ChEBI" id="CHEBI:15378"/>
        <dbReference type="ChEBI" id="CHEBI:64381"/>
    </reaction>
</comment>
<keyword evidence="5" id="KW-0445">Lipid transport</keyword>
<dbReference type="Proteomes" id="UP000192220">
    <property type="component" value="Unplaced"/>
</dbReference>
<keyword evidence="2" id="KW-0813">Transport</keyword>
<evidence type="ECO:0000313" key="20">
    <source>
        <dbReference type="RefSeq" id="XP_013888146.1"/>
    </source>
</evidence>
<dbReference type="GO" id="GO:0022857">
    <property type="term" value="F:transmembrane transporter activity"/>
    <property type="evidence" value="ECO:0007669"/>
    <property type="project" value="InterPro"/>
</dbReference>
<dbReference type="PANTHER" id="PTHR23505:SF13">
    <property type="entry name" value="PROTEIN SPINSTER HOMOLOG 1"/>
    <property type="match status" value="1"/>
</dbReference>
<evidence type="ECO:0000256" key="11">
    <source>
        <dbReference type="ARBA" id="ARBA00039482"/>
    </source>
</evidence>
<evidence type="ECO:0000256" key="6">
    <source>
        <dbReference type="ARBA" id="ARBA00023136"/>
    </source>
</evidence>
<dbReference type="InterPro" id="IPR036259">
    <property type="entry name" value="MFS_trans_sf"/>
</dbReference>
<dbReference type="InterPro" id="IPR011701">
    <property type="entry name" value="MFS"/>
</dbReference>
<dbReference type="GeneID" id="106535636"/>
<feature type="transmembrane region" description="Helical" evidence="16">
    <location>
        <begin position="114"/>
        <end position="132"/>
    </location>
</feature>
<evidence type="ECO:0000256" key="1">
    <source>
        <dbReference type="ARBA" id="ARBA00004155"/>
    </source>
</evidence>
<feature type="domain" description="Major facilitator superfamily (MFS) profile" evidence="17">
    <location>
        <begin position="49"/>
        <end position="474"/>
    </location>
</feature>
<dbReference type="InterPro" id="IPR044770">
    <property type="entry name" value="MFS_spinster-like"/>
</dbReference>
<evidence type="ECO:0000256" key="8">
    <source>
        <dbReference type="ARBA" id="ARBA00024338"/>
    </source>
</evidence>
<feature type="transmembrane region" description="Helical" evidence="16">
    <location>
        <begin position="40"/>
        <end position="58"/>
    </location>
</feature>
<accession>A0A2I4D7D8</accession>
<dbReference type="GO" id="GO:0006869">
    <property type="term" value="P:lipid transport"/>
    <property type="evidence" value="ECO:0007669"/>
    <property type="project" value="UniProtKB-KW"/>
</dbReference>
<reference evidence="19 20" key="1">
    <citation type="submission" date="2025-04" db="UniProtKB">
        <authorList>
            <consortium name="RefSeq"/>
        </authorList>
    </citation>
    <scope>IDENTIFICATION</scope>
    <source>
        <strain evidence="19 20">Quisiro</strain>
    </source>
</reference>
<feature type="transmembrane region" description="Helical" evidence="16">
    <location>
        <begin position="341"/>
        <end position="361"/>
    </location>
</feature>
<feature type="transmembrane region" description="Helical" evidence="16">
    <location>
        <begin position="87"/>
        <end position="107"/>
    </location>
</feature>
<dbReference type="GO" id="GO:0005765">
    <property type="term" value="C:lysosomal membrane"/>
    <property type="evidence" value="ECO:0007669"/>
    <property type="project" value="UniProtKB-SubCell"/>
</dbReference>
<evidence type="ECO:0000313" key="18">
    <source>
        <dbReference type="Proteomes" id="UP000192220"/>
    </source>
</evidence>
<evidence type="ECO:0000256" key="2">
    <source>
        <dbReference type="ARBA" id="ARBA00022448"/>
    </source>
</evidence>
<comment type="similarity">
    <text evidence="8">Belongs to the major facilitator superfamily. Spinster (TC 2.A.1.49) family.</text>
</comment>
<evidence type="ECO:0000256" key="10">
    <source>
        <dbReference type="ARBA" id="ARBA00036238"/>
    </source>
</evidence>
<name>A0A2I4D7D8_AUSLI</name>
<evidence type="ECO:0000256" key="4">
    <source>
        <dbReference type="ARBA" id="ARBA00022989"/>
    </source>
</evidence>
<organism evidence="18 19">
    <name type="scientific">Austrofundulus limnaeus</name>
    <name type="common">Annual killifish</name>
    <dbReference type="NCBI Taxonomy" id="52670"/>
    <lineage>
        <taxon>Eukaryota</taxon>
        <taxon>Metazoa</taxon>
        <taxon>Chordata</taxon>
        <taxon>Craniata</taxon>
        <taxon>Vertebrata</taxon>
        <taxon>Euteleostomi</taxon>
        <taxon>Actinopterygii</taxon>
        <taxon>Neopterygii</taxon>
        <taxon>Teleostei</taxon>
        <taxon>Neoteleostei</taxon>
        <taxon>Acanthomorphata</taxon>
        <taxon>Ovalentaria</taxon>
        <taxon>Atherinomorphae</taxon>
        <taxon>Cyprinodontiformes</taxon>
        <taxon>Rivulidae</taxon>
        <taxon>Austrofundulus</taxon>
    </lineage>
</organism>
<dbReference type="CDD" id="cd17328">
    <property type="entry name" value="MFS_spinster_like"/>
    <property type="match status" value="1"/>
</dbReference>
<feature type="transmembrane region" description="Helical" evidence="16">
    <location>
        <begin position="308"/>
        <end position="329"/>
    </location>
</feature>
<evidence type="ECO:0000256" key="12">
    <source>
        <dbReference type="ARBA" id="ARBA00041462"/>
    </source>
</evidence>
<proteinExistence type="inferred from homology"/>
<evidence type="ECO:0000256" key="3">
    <source>
        <dbReference type="ARBA" id="ARBA00022692"/>
    </source>
</evidence>
<feature type="transmembrane region" description="Helical" evidence="16">
    <location>
        <begin position="258"/>
        <end position="279"/>
    </location>
</feature>
<dbReference type="CTD" id="83985"/>
<evidence type="ECO:0000256" key="13">
    <source>
        <dbReference type="ARBA" id="ARBA00047765"/>
    </source>
</evidence>
<keyword evidence="7" id="KW-0458">Lysosome</keyword>
<keyword evidence="6 16" id="KW-0472">Membrane</keyword>